<dbReference type="InterPro" id="IPR039639">
    <property type="entry name" value="IDA-like"/>
</dbReference>
<gene>
    <name evidence="5" type="ORF">VFH_II142200</name>
</gene>
<dbReference type="Proteomes" id="UP001157006">
    <property type="component" value="Chromosome 2"/>
</dbReference>
<sequence length="100" mass="10766">MVNLHRNQYLAATLLLSLLILLISSSSSSARPLNDFSQLAATSNLELPSDRVVVMRPEKKAHVSVVACGGKVHGPFILNMLPKGTVPPSAPSKRHNNINN</sequence>
<keyword evidence="2" id="KW-0964">Secreted</keyword>
<evidence type="ECO:0000256" key="2">
    <source>
        <dbReference type="ARBA" id="ARBA00022525"/>
    </source>
</evidence>
<dbReference type="PANTHER" id="PTHR33599">
    <property type="entry name" value="PROTEIN IDA-LIKE 5"/>
    <property type="match status" value="1"/>
</dbReference>
<accession>A0AAV0ZNV7</accession>
<organism evidence="5 6">
    <name type="scientific">Vicia faba</name>
    <name type="common">Broad bean</name>
    <name type="synonym">Faba vulgaris</name>
    <dbReference type="NCBI Taxonomy" id="3906"/>
    <lineage>
        <taxon>Eukaryota</taxon>
        <taxon>Viridiplantae</taxon>
        <taxon>Streptophyta</taxon>
        <taxon>Embryophyta</taxon>
        <taxon>Tracheophyta</taxon>
        <taxon>Spermatophyta</taxon>
        <taxon>Magnoliopsida</taxon>
        <taxon>eudicotyledons</taxon>
        <taxon>Gunneridae</taxon>
        <taxon>Pentapetalae</taxon>
        <taxon>rosids</taxon>
        <taxon>fabids</taxon>
        <taxon>Fabales</taxon>
        <taxon>Fabaceae</taxon>
        <taxon>Papilionoideae</taxon>
        <taxon>50 kb inversion clade</taxon>
        <taxon>NPAAA clade</taxon>
        <taxon>Hologalegina</taxon>
        <taxon>IRL clade</taxon>
        <taxon>Fabeae</taxon>
        <taxon>Vicia</taxon>
    </lineage>
</organism>
<feature type="chain" id="PRO_5043852554" evidence="4">
    <location>
        <begin position="31"/>
        <end position="100"/>
    </location>
</feature>
<evidence type="ECO:0000313" key="5">
    <source>
        <dbReference type="EMBL" id="CAI8598738.1"/>
    </source>
</evidence>
<name>A0AAV0ZNV7_VICFA</name>
<protein>
    <submittedName>
        <fullName evidence="5">Uncharacterized protein</fullName>
    </submittedName>
</protein>
<keyword evidence="6" id="KW-1185">Reference proteome</keyword>
<reference evidence="5 6" key="1">
    <citation type="submission" date="2023-01" db="EMBL/GenBank/DDBJ databases">
        <authorList>
            <person name="Kreplak J."/>
        </authorList>
    </citation>
    <scope>NUCLEOTIDE SEQUENCE [LARGE SCALE GENOMIC DNA]</scope>
</reference>
<evidence type="ECO:0000256" key="1">
    <source>
        <dbReference type="ARBA" id="ARBA00004239"/>
    </source>
</evidence>
<feature type="signal peptide" evidence="4">
    <location>
        <begin position="1"/>
        <end position="30"/>
    </location>
</feature>
<dbReference type="EMBL" id="OX451737">
    <property type="protein sequence ID" value="CAI8598738.1"/>
    <property type="molecule type" value="Genomic_DNA"/>
</dbReference>
<evidence type="ECO:0000313" key="6">
    <source>
        <dbReference type="Proteomes" id="UP001157006"/>
    </source>
</evidence>
<keyword evidence="3 4" id="KW-0732">Signal</keyword>
<evidence type="ECO:0000256" key="3">
    <source>
        <dbReference type="ARBA" id="ARBA00022729"/>
    </source>
</evidence>
<dbReference type="PANTHER" id="PTHR33599:SF20">
    <property type="entry name" value="PROTEIN IDA"/>
    <property type="match status" value="1"/>
</dbReference>
<dbReference type="AlphaFoldDB" id="A0AAV0ZNV7"/>
<comment type="subcellular location">
    <subcellularLocation>
        <location evidence="1">Secreted</location>
        <location evidence="1">Extracellular space</location>
    </subcellularLocation>
</comment>
<dbReference type="GO" id="GO:0010227">
    <property type="term" value="P:floral organ abscission"/>
    <property type="evidence" value="ECO:0007669"/>
    <property type="project" value="InterPro"/>
</dbReference>
<evidence type="ECO:0000256" key="4">
    <source>
        <dbReference type="SAM" id="SignalP"/>
    </source>
</evidence>
<proteinExistence type="predicted"/>
<dbReference type="GO" id="GO:0005576">
    <property type="term" value="C:extracellular region"/>
    <property type="evidence" value="ECO:0007669"/>
    <property type="project" value="UniProtKB-SubCell"/>
</dbReference>